<dbReference type="Pfam" id="PF00096">
    <property type="entry name" value="zf-C2H2"/>
    <property type="match status" value="2"/>
</dbReference>
<dbReference type="OrthoDB" id="654211at2759"/>
<keyword evidence="3" id="KW-0677">Repeat</keyword>
<feature type="non-terminal residue" evidence="9">
    <location>
        <position position="54"/>
    </location>
</feature>
<evidence type="ECO:0000259" key="8">
    <source>
        <dbReference type="PROSITE" id="PS50157"/>
    </source>
</evidence>
<dbReference type="Gene3D" id="3.30.160.60">
    <property type="entry name" value="Classic Zinc Finger"/>
    <property type="match status" value="2"/>
</dbReference>
<dbReference type="SMART" id="SM00355">
    <property type="entry name" value="ZnF_C2H2"/>
    <property type="match status" value="2"/>
</dbReference>
<dbReference type="PROSITE" id="PS00028">
    <property type="entry name" value="ZINC_FINGER_C2H2_1"/>
    <property type="match status" value="2"/>
</dbReference>
<evidence type="ECO:0000256" key="5">
    <source>
        <dbReference type="ARBA" id="ARBA00022833"/>
    </source>
</evidence>
<dbReference type="FunFam" id="3.30.160.60:FF:000478">
    <property type="entry name" value="Zinc finger protein 133"/>
    <property type="match status" value="1"/>
</dbReference>
<evidence type="ECO:0000313" key="10">
    <source>
        <dbReference type="Proteomes" id="UP000565785"/>
    </source>
</evidence>
<keyword evidence="2" id="KW-0479">Metal-binding</keyword>
<dbReference type="PANTHER" id="PTHR14196">
    <property type="entry name" value="ODD-SKIPPED - RELATED"/>
    <property type="match status" value="1"/>
</dbReference>
<keyword evidence="5" id="KW-0862">Zinc</keyword>
<gene>
    <name evidence="9" type="primary">Znf34</name>
    <name evidence="9" type="ORF">RHICYA_R10543</name>
</gene>
<accession>A0A7L1NAG8</accession>
<comment type="subcellular location">
    <subcellularLocation>
        <location evidence="1">Nucleus</location>
    </subcellularLocation>
</comment>
<evidence type="ECO:0000256" key="2">
    <source>
        <dbReference type="ARBA" id="ARBA00022723"/>
    </source>
</evidence>
<dbReference type="GO" id="GO:0000977">
    <property type="term" value="F:RNA polymerase II transcription regulatory region sequence-specific DNA binding"/>
    <property type="evidence" value="ECO:0007669"/>
    <property type="project" value="TreeGrafter"/>
</dbReference>
<dbReference type="PROSITE" id="PS50157">
    <property type="entry name" value="ZINC_FINGER_C2H2_2"/>
    <property type="match status" value="2"/>
</dbReference>
<feature type="domain" description="C2H2-type" evidence="8">
    <location>
        <begin position="27"/>
        <end position="54"/>
    </location>
</feature>
<dbReference type="GO" id="GO:0000981">
    <property type="term" value="F:DNA-binding transcription factor activity, RNA polymerase II-specific"/>
    <property type="evidence" value="ECO:0007669"/>
    <property type="project" value="TreeGrafter"/>
</dbReference>
<dbReference type="InterPro" id="IPR036236">
    <property type="entry name" value="Znf_C2H2_sf"/>
</dbReference>
<dbReference type="InterPro" id="IPR050717">
    <property type="entry name" value="C2H2-ZF_Transcription_Reg"/>
</dbReference>
<evidence type="ECO:0000256" key="6">
    <source>
        <dbReference type="ARBA" id="ARBA00023242"/>
    </source>
</evidence>
<dbReference type="SUPFAM" id="SSF57667">
    <property type="entry name" value="beta-beta-alpha zinc fingers"/>
    <property type="match status" value="1"/>
</dbReference>
<evidence type="ECO:0000256" key="1">
    <source>
        <dbReference type="ARBA" id="ARBA00004123"/>
    </source>
</evidence>
<protein>
    <submittedName>
        <fullName evidence="9">ZNF34 protein</fullName>
    </submittedName>
</protein>
<dbReference type="FunFam" id="3.30.160.60:FF:002090">
    <property type="entry name" value="Zinc finger protein 473"/>
    <property type="match status" value="1"/>
</dbReference>
<dbReference type="GO" id="GO:0008270">
    <property type="term" value="F:zinc ion binding"/>
    <property type="evidence" value="ECO:0007669"/>
    <property type="project" value="UniProtKB-KW"/>
</dbReference>
<name>A0A7L1NAG8_RHICY</name>
<evidence type="ECO:0000256" key="4">
    <source>
        <dbReference type="ARBA" id="ARBA00022771"/>
    </source>
</evidence>
<dbReference type="Proteomes" id="UP000565785">
    <property type="component" value="Unassembled WGS sequence"/>
</dbReference>
<dbReference type="EMBL" id="VXBP01004586">
    <property type="protein sequence ID" value="NXN96810.1"/>
    <property type="molecule type" value="Genomic_DNA"/>
</dbReference>
<dbReference type="InterPro" id="IPR013087">
    <property type="entry name" value="Znf_C2H2_type"/>
</dbReference>
<dbReference type="AlphaFoldDB" id="A0A7L1NAG8"/>
<sequence>CSDCGRSFSHSSTLILHIRTHTGEKLYPCTECGKSFTTSSTYIQHCLIHTGEKP</sequence>
<proteinExistence type="predicted"/>
<feature type="domain" description="C2H2-type" evidence="8">
    <location>
        <begin position="1"/>
        <end position="26"/>
    </location>
</feature>
<dbReference type="GO" id="GO:0005634">
    <property type="term" value="C:nucleus"/>
    <property type="evidence" value="ECO:0007669"/>
    <property type="project" value="UniProtKB-SubCell"/>
</dbReference>
<keyword evidence="4 7" id="KW-0863">Zinc-finger</keyword>
<dbReference type="PANTHER" id="PTHR14196:SF12">
    <property type="entry name" value="ZINC FINGER PROTEIN 208-LIKE"/>
    <property type="match status" value="1"/>
</dbReference>
<evidence type="ECO:0000256" key="7">
    <source>
        <dbReference type="PROSITE-ProRule" id="PRU00042"/>
    </source>
</evidence>
<comment type="caution">
    <text evidence="9">The sequence shown here is derived from an EMBL/GenBank/DDBJ whole genome shotgun (WGS) entry which is preliminary data.</text>
</comment>
<reference evidence="9 10" key="1">
    <citation type="submission" date="2019-09" db="EMBL/GenBank/DDBJ databases">
        <title>Bird 10,000 Genomes (B10K) Project - Family phase.</title>
        <authorList>
            <person name="Zhang G."/>
        </authorList>
    </citation>
    <scope>NUCLEOTIDE SEQUENCE [LARGE SCALE GENOMIC DNA]</scope>
    <source>
        <strain evidence="9">B10K-DU-002-35</strain>
        <tissue evidence="9">Muscle</tissue>
    </source>
</reference>
<keyword evidence="6" id="KW-0539">Nucleus</keyword>
<evidence type="ECO:0000313" key="9">
    <source>
        <dbReference type="EMBL" id="NXN96810.1"/>
    </source>
</evidence>
<keyword evidence="10" id="KW-1185">Reference proteome</keyword>
<evidence type="ECO:0000256" key="3">
    <source>
        <dbReference type="ARBA" id="ARBA00022737"/>
    </source>
</evidence>
<organism evidence="9 10">
    <name type="scientific">Rhinopomastus cyanomelas</name>
    <name type="common">Common scimitarbill</name>
    <dbReference type="NCBI Taxonomy" id="113115"/>
    <lineage>
        <taxon>Eukaryota</taxon>
        <taxon>Metazoa</taxon>
        <taxon>Chordata</taxon>
        <taxon>Craniata</taxon>
        <taxon>Vertebrata</taxon>
        <taxon>Euteleostomi</taxon>
        <taxon>Archelosauria</taxon>
        <taxon>Archosauria</taxon>
        <taxon>Dinosauria</taxon>
        <taxon>Saurischia</taxon>
        <taxon>Theropoda</taxon>
        <taxon>Coelurosauria</taxon>
        <taxon>Aves</taxon>
        <taxon>Neognathae</taxon>
        <taxon>Neoaves</taxon>
        <taxon>Telluraves</taxon>
        <taxon>Coraciimorphae</taxon>
        <taxon>Bucerotiformes</taxon>
        <taxon>Rhinopomastidae</taxon>
        <taxon>Rhinopomastus</taxon>
    </lineage>
</organism>
<feature type="non-terminal residue" evidence="9">
    <location>
        <position position="1"/>
    </location>
</feature>